<evidence type="ECO:0000256" key="1">
    <source>
        <dbReference type="SAM" id="SignalP"/>
    </source>
</evidence>
<sequence>MDPKFLVLPALLVCAVLVSLVSKKIPKDRDKAIQALFTILVPTRVAWPHEYMHLVDHSVSARSKTVTVSMTSFIDAICSGKIEIRNSADLPKLFSDKLNAHGWRVRFGLDSSWSWVVVAWVVGKHFSWQVKPTPRRRALKRAHGVSEPKESITPLSLTPNSCLHLDYIPLAQLEPSLVQLRATLPAGTSATLEFTTSAAHLSFLSPQFTISAVPFLPRKRVGRSGVARTATPLFASIHRILELLTAGPAALALESVSNESIKYANALNAAATQLEQDPAARSAFIQQWKEEGWRERRLMLVWEAALFSAGHLMRWVVVVRR</sequence>
<comment type="caution">
    <text evidence="2">The sequence shown here is derived from an EMBL/GenBank/DDBJ whole genome shotgun (WGS) entry which is preliminary data.</text>
</comment>
<dbReference type="EMBL" id="JARKIF010000008">
    <property type="protein sequence ID" value="KAJ7632963.1"/>
    <property type="molecule type" value="Genomic_DNA"/>
</dbReference>
<evidence type="ECO:0000313" key="3">
    <source>
        <dbReference type="Proteomes" id="UP001221142"/>
    </source>
</evidence>
<organism evidence="2 3">
    <name type="scientific">Roridomyces roridus</name>
    <dbReference type="NCBI Taxonomy" id="1738132"/>
    <lineage>
        <taxon>Eukaryota</taxon>
        <taxon>Fungi</taxon>
        <taxon>Dikarya</taxon>
        <taxon>Basidiomycota</taxon>
        <taxon>Agaricomycotina</taxon>
        <taxon>Agaricomycetes</taxon>
        <taxon>Agaricomycetidae</taxon>
        <taxon>Agaricales</taxon>
        <taxon>Marasmiineae</taxon>
        <taxon>Mycenaceae</taxon>
        <taxon>Roridomyces</taxon>
    </lineage>
</organism>
<dbReference type="Proteomes" id="UP001221142">
    <property type="component" value="Unassembled WGS sequence"/>
</dbReference>
<keyword evidence="1" id="KW-0732">Signal</keyword>
<feature type="signal peptide" evidence="1">
    <location>
        <begin position="1"/>
        <end position="23"/>
    </location>
</feature>
<dbReference type="AlphaFoldDB" id="A0AAD7FQ92"/>
<reference evidence="2" key="1">
    <citation type="submission" date="2023-03" db="EMBL/GenBank/DDBJ databases">
        <title>Massive genome expansion in bonnet fungi (Mycena s.s.) driven by repeated elements and novel gene families across ecological guilds.</title>
        <authorList>
            <consortium name="Lawrence Berkeley National Laboratory"/>
            <person name="Harder C.B."/>
            <person name="Miyauchi S."/>
            <person name="Viragh M."/>
            <person name="Kuo A."/>
            <person name="Thoen E."/>
            <person name="Andreopoulos B."/>
            <person name="Lu D."/>
            <person name="Skrede I."/>
            <person name="Drula E."/>
            <person name="Henrissat B."/>
            <person name="Morin E."/>
            <person name="Kohler A."/>
            <person name="Barry K."/>
            <person name="LaButti K."/>
            <person name="Morin E."/>
            <person name="Salamov A."/>
            <person name="Lipzen A."/>
            <person name="Mereny Z."/>
            <person name="Hegedus B."/>
            <person name="Baldrian P."/>
            <person name="Stursova M."/>
            <person name="Weitz H."/>
            <person name="Taylor A."/>
            <person name="Grigoriev I.V."/>
            <person name="Nagy L.G."/>
            <person name="Martin F."/>
            <person name="Kauserud H."/>
        </authorList>
    </citation>
    <scope>NUCLEOTIDE SEQUENCE</scope>
    <source>
        <strain evidence="2">9284</strain>
    </source>
</reference>
<keyword evidence="3" id="KW-1185">Reference proteome</keyword>
<feature type="chain" id="PRO_5042195591" evidence="1">
    <location>
        <begin position="24"/>
        <end position="321"/>
    </location>
</feature>
<name>A0AAD7FQ92_9AGAR</name>
<evidence type="ECO:0000313" key="2">
    <source>
        <dbReference type="EMBL" id="KAJ7632963.1"/>
    </source>
</evidence>
<gene>
    <name evidence="2" type="ORF">FB45DRAFT_866459</name>
</gene>
<accession>A0AAD7FQ92</accession>
<proteinExistence type="predicted"/>
<protein>
    <submittedName>
        <fullName evidence="2">Uncharacterized protein</fullName>
    </submittedName>
</protein>